<organism evidence="2 3">
    <name type="scientific">Morus notabilis</name>
    <dbReference type="NCBI Taxonomy" id="981085"/>
    <lineage>
        <taxon>Eukaryota</taxon>
        <taxon>Viridiplantae</taxon>
        <taxon>Streptophyta</taxon>
        <taxon>Embryophyta</taxon>
        <taxon>Tracheophyta</taxon>
        <taxon>Spermatophyta</taxon>
        <taxon>Magnoliopsida</taxon>
        <taxon>eudicotyledons</taxon>
        <taxon>Gunneridae</taxon>
        <taxon>Pentapetalae</taxon>
        <taxon>rosids</taxon>
        <taxon>fabids</taxon>
        <taxon>Rosales</taxon>
        <taxon>Moraceae</taxon>
        <taxon>Moreae</taxon>
        <taxon>Morus</taxon>
    </lineage>
</organism>
<feature type="region of interest" description="Disordered" evidence="1">
    <location>
        <begin position="166"/>
        <end position="186"/>
    </location>
</feature>
<name>W9QSQ4_9ROSA</name>
<evidence type="ECO:0000313" key="3">
    <source>
        <dbReference type="Proteomes" id="UP000030645"/>
    </source>
</evidence>
<keyword evidence="3" id="KW-1185">Reference proteome</keyword>
<reference evidence="3" key="1">
    <citation type="submission" date="2013-01" db="EMBL/GenBank/DDBJ databases">
        <title>Draft Genome Sequence of a Mulberry Tree, Morus notabilis C.K. Schneid.</title>
        <authorList>
            <person name="He N."/>
            <person name="Zhao S."/>
        </authorList>
    </citation>
    <scope>NUCLEOTIDE SEQUENCE</scope>
</reference>
<gene>
    <name evidence="2" type="ORF">L484_007187</name>
</gene>
<protein>
    <submittedName>
        <fullName evidence="2">Uncharacterized protein</fullName>
    </submittedName>
</protein>
<accession>W9QSQ4</accession>
<dbReference type="AlphaFoldDB" id="W9QSQ4"/>
<sequence length="186" mass="20437">MRPEKGGDPPGAEDDVEDDVIYGPTRNVRIGARGVHLVTRYSPTQPCEDSGVKQNPNHFTSLVLNSVLPPSQFSVLSSSSHFSVSDSPFIFFFSQSNSSPNSNAHGEFFRCCFSCYTFLAEIFSLQFAPARMGHRPKHVQAQIDQSAKSSLLEITRRVTGKFPHPDIYGSAQISGPTRAYPAESHS</sequence>
<proteinExistence type="predicted"/>
<dbReference type="Proteomes" id="UP000030645">
    <property type="component" value="Unassembled WGS sequence"/>
</dbReference>
<dbReference type="EMBL" id="KE344085">
    <property type="protein sequence ID" value="EXB53244.1"/>
    <property type="molecule type" value="Genomic_DNA"/>
</dbReference>
<evidence type="ECO:0000313" key="2">
    <source>
        <dbReference type="EMBL" id="EXB53244.1"/>
    </source>
</evidence>
<evidence type="ECO:0000256" key="1">
    <source>
        <dbReference type="SAM" id="MobiDB-lite"/>
    </source>
</evidence>